<name>A0A6B9J368_9CAUD</name>
<keyword evidence="2" id="KW-1185">Reference proteome</keyword>
<reference evidence="1 2" key="1">
    <citation type="submission" date="2019-10" db="EMBL/GenBank/DDBJ databases">
        <title>Complete genome sequence of bacteriophage vB_RLeM_RL38JI.</title>
        <authorList>
            <person name="Gunathilake D."/>
            <person name="Bhat S."/>
            <person name="Yost C.K."/>
            <person name="Hynes M.F."/>
        </authorList>
    </citation>
    <scope>NUCLEOTIDE SEQUENCE [LARGE SCALE GENOMIC DNA]</scope>
</reference>
<protein>
    <submittedName>
        <fullName evidence="1">Uncharacterized protein</fullName>
    </submittedName>
</protein>
<dbReference type="Proteomes" id="UP000436513">
    <property type="component" value="Segment"/>
</dbReference>
<evidence type="ECO:0000313" key="2">
    <source>
        <dbReference type="Proteomes" id="UP000436513"/>
    </source>
</evidence>
<organism evidence="1 2">
    <name type="scientific">Rhizobium phage RL38J1</name>
    <dbReference type="NCBI Taxonomy" id="2663232"/>
    <lineage>
        <taxon>Viruses</taxon>
        <taxon>Duplodnaviria</taxon>
        <taxon>Heunggongvirae</taxon>
        <taxon>Uroviricota</taxon>
        <taxon>Caudoviricetes</taxon>
        <taxon>Pootjesviridae</taxon>
        <taxon>Innesvirus</taxon>
        <taxon>Innesvirus RL38J1</taxon>
    </lineage>
</organism>
<evidence type="ECO:0000313" key="1">
    <source>
        <dbReference type="EMBL" id="QGZ14032.1"/>
    </source>
</evidence>
<proteinExistence type="predicted"/>
<accession>A0A6B9J368</accession>
<gene>
    <name evidence="1" type="ORF">RL38J1_028</name>
</gene>
<sequence>MIVKVTTSTQNSYIGIIDYFNEENDSLYMKRVGLVRSNIEWFPDASFSEEMIRAVCDPTPAEMVKYLNNDRDLIQNESVH</sequence>
<dbReference type="EMBL" id="MN549360">
    <property type="protein sequence ID" value="QGZ14032.1"/>
    <property type="molecule type" value="Genomic_DNA"/>
</dbReference>